<feature type="compositionally biased region" description="Low complexity" evidence="1">
    <location>
        <begin position="681"/>
        <end position="691"/>
    </location>
</feature>
<evidence type="ECO:0000256" key="1">
    <source>
        <dbReference type="SAM" id="MobiDB-lite"/>
    </source>
</evidence>
<feature type="compositionally biased region" description="Basic residues" evidence="1">
    <location>
        <begin position="1"/>
        <end position="13"/>
    </location>
</feature>
<name>A0A250X0D1_9CHLO</name>
<accession>A0A250X0D1</accession>
<dbReference type="InterPro" id="IPR008507">
    <property type="entry name" value="DUF789"/>
</dbReference>
<feature type="compositionally biased region" description="Polar residues" evidence="1">
    <location>
        <begin position="655"/>
        <end position="680"/>
    </location>
</feature>
<comment type="caution">
    <text evidence="2">The sequence shown here is derived from an EMBL/GenBank/DDBJ whole genome shotgun (WGS) entry which is preliminary data.</text>
</comment>
<feature type="region of interest" description="Disordered" evidence="1">
    <location>
        <begin position="1"/>
        <end position="41"/>
    </location>
</feature>
<protein>
    <submittedName>
        <fullName evidence="2">Uncharacterized protein</fullName>
    </submittedName>
</protein>
<dbReference type="PANTHER" id="PTHR32010">
    <property type="entry name" value="PHOTOSYSTEM II STABILITY/ASSEMBLY FACTOR HCF136, CHLOROPLASTIC"/>
    <property type="match status" value="1"/>
</dbReference>
<organism evidence="2 3">
    <name type="scientific">Chlamydomonas eustigma</name>
    <dbReference type="NCBI Taxonomy" id="1157962"/>
    <lineage>
        <taxon>Eukaryota</taxon>
        <taxon>Viridiplantae</taxon>
        <taxon>Chlorophyta</taxon>
        <taxon>core chlorophytes</taxon>
        <taxon>Chlorophyceae</taxon>
        <taxon>CS clade</taxon>
        <taxon>Chlamydomonadales</taxon>
        <taxon>Chlamydomonadaceae</taxon>
        <taxon>Chlamydomonas</taxon>
    </lineage>
</organism>
<dbReference type="AlphaFoldDB" id="A0A250X0D1"/>
<feature type="region of interest" description="Disordered" evidence="1">
    <location>
        <begin position="413"/>
        <end position="485"/>
    </location>
</feature>
<dbReference type="EMBL" id="BEGY01000018">
    <property type="protein sequence ID" value="GAX76531.1"/>
    <property type="molecule type" value="Genomic_DNA"/>
</dbReference>
<feature type="compositionally biased region" description="Polar residues" evidence="1">
    <location>
        <begin position="431"/>
        <end position="445"/>
    </location>
</feature>
<feature type="region of interest" description="Disordered" evidence="1">
    <location>
        <begin position="275"/>
        <end position="328"/>
    </location>
</feature>
<sequence>MSTRRKQVNRHKVTTQIVSDSSDSFDEDIPEPSNKQHQPLPFSQSTTGFVQYSGADFHNWQAIVFKDGKSWGRLVTPSIQSTSLFEGNNAVLEVQAAYNSWQAVKDKKLLASVSDICIPVDATFEASLLTFKIFSSGHPLPVLFTFSGTDCGAAINQHRQRIDYIKQQHTRFIAVTGESVSSLHPTLHNCERYEFERGDSLARCKLAFSVSDTSATLVRVAFTLAVVQQSALDEASIEARSNNRIFASSSSCSQYKEIETKASAEITSSIAEFEQGTGQTKKKKKMKKTVPAQSTHAQIAQGSEKSELEYMDRTSSGVADTHDASEISRGHVTEQLSAGLSMQPSIEDNKMANEVESHASTHLSERSSIEIYKDELSVLLLNPLKTSSQLCQEPDHAGHVHPEIGHRLNGKVVHQMSGPQNGKLRNGHINGLTTRQNDRSNQSQEDVAPASIRQNDRSNQSQEDVAPASIRQNDRSNQSQEDVAPASIQHIDAEEHPHDLHQQFDLPMLPSSSAPATEEAVSQEELKISDHASAVSSNTEVVISGKGTGWIHSPVAAPAGTYSPQPSRGGVSWRQDATDMRKSASSSYLSQPGPEFRRDHRKSSHGAGGSASQDSSGRRISADGRGAASPSKGTSSSSSSGASGSSSGNFGVRGFSNQAYGHQRSSSAMSNSSWGHQGYTSGSRAFSSGRSRGLGGSGAGSGGMLGPRNPRGLGSGASGYSSHPRSDRYPSRASSPEIPLGQAGVGESKVEAAPPSHIDSLSSVVTQPSRTTSTSHSSNLGAGPARTTDLERFLQQVTPMLSLDSSKPMQQALEDLCMDAVWRFYAESSLFGREVYAVGGQRGPSLCYFVPYLSAMQLFTPASPKDRPGSSSMYVCETEGWPKHMHLRFEHFEHEMPFNRTPLCEQLDHLAQQQQEADEKLWEQLQAARTVANEAKSDVEASSLDTSASLTSDQAASDCSMPSHMDSTAEVQDEGQHAESTSCISDPSMIPVSTAPKKPTGSFLKDARISELHPASWFAVAWYPVYRIPDAPLCARFLTFHSFSPLVISMQRALSALKQGQHRPVAIMPLQVVGLKWYNMHGERWLEALSDDDRSTVSPRQQQQQQQDPAWQAHLKELQGTAERIARGHGLRVLGPMGATEVKQWHPDFEFFNNRS</sequence>
<feature type="compositionally biased region" description="Gly residues" evidence="1">
    <location>
        <begin position="692"/>
        <end position="705"/>
    </location>
</feature>
<dbReference type="OrthoDB" id="1716402at2759"/>
<evidence type="ECO:0000313" key="2">
    <source>
        <dbReference type="EMBL" id="GAX76531.1"/>
    </source>
</evidence>
<dbReference type="Proteomes" id="UP000232323">
    <property type="component" value="Unassembled WGS sequence"/>
</dbReference>
<feature type="compositionally biased region" description="Polar residues" evidence="1">
    <location>
        <begin position="759"/>
        <end position="780"/>
    </location>
</feature>
<feature type="compositionally biased region" description="Low complexity" evidence="1">
    <location>
        <begin position="941"/>
        <end position="953"/>
    </location>
</feature>
<feature type="compositionally biased region" description="Low complexity" evidence="1">
    <location>
        <begin position="626"/>
        <end position="648"/>
    </location>
</feature>
<keyword evidence="3" id="KW-1185">Reference proteome</keyword>
<feature type="compositionally biased region" description="Polar residues" evidence="1">
    <location>
        <begin position="291"/>
        <end position="303"/>
    </location>
</feature>
<evidence type="ECO:0000313" key="3">
    <source>
        <dbReference type="Proteomes" id="UP000232323"/>
    </source>
</evidence>
<feature type="region of interest" description="Disordered" evidence="1">
    <location>
        <begin position="504"/>
        <end position="525"/>
    </location>
</feature>
<dbReference type="Pfam" id="PF05623">
    <property type="entry name" value="DUF789"/>
    <property type="match status" value="2"/>
</dbReference>
<dbReference type="PANTHER" id="PTHR32010:SF18">
    <property type="entry name" value="DUF789 FAMILY PROTEIN"/>
    <property type="match status" value="1"/>
</dbReference>
<feature type="region of interest" description="Disordered" evidence="1">
    <location>
        <begin position="934"/>
        <end position="997"/>
    </location>
</feature>
<feature type="region of interest" description="Disordered" evidence="1">
    <location>
        <begin position="556"/>
        <end position="785"/>
    </location>
</feature>
<proteinExistence type="predicted"/>
<reference evidence="2 3" key="1">
    <citation type="submission" date="2017-08" db="EMBL/GenBank/DDBJ databases">
        <title>Acidophilic green algal genome provides insights into adaptation to an acidic environment.</title>
        <authorList>
            <person name="Hirooka S."/>
            <person name="Hirose Y."/>
            <person name="Kanesaki Y."/>
            <person name="Higuchi S."/>
            <person name="Fujiwara T."/>
            <person name="Onuma R."/>
            <person name="Era A."/>
            <person name="Ohbayashi R."/>
            <person name="Uzuka A."/>
            <person name="Nozaki H."/>
            <person name="Yoshikawa H."/>
            <person name="Miyagishima S.Y."/>
        </authorList>
    </citation>
    <scope>NUCLEOTIDE SEQUENCE [LARGE SCALE GENOMIC DNA]</scope>
    <source>
        <strain evidence="2 3">NIES-2499</strain>
    </source>
</reference>
<gene>
    <name evidence="2" type="ORF">CEUSTIGMA_g3977.t1</name>
</gene>